<sequence length="118" mass="13249">MDKAFLKKMKEYLLEQRKTLLASLADQSEDMRGLIKTVESGDEADVAADVIDRTLLTALGTQDANRLQQIDSALDRINQGTYGRCVKCGKEIPQERLEVLPYALMCINCASAQERKNR</sequence>
<keyword evidence="2" id="KW-0863">Zinc-finger</keyword>
<gene>
    <name evidence="6" type="ORF">SAMN04487977_10310</name>
</gene>
<evidence type="ECO:0000256" key="3">
    <source>
        <dbReference type="ARBA" id="ARBA00022833"/>
    </source>
</evidence>
<feature type="domain" description="Zinc finger DksA/TraR C4-type" evidence="5">
    <location>
        <begin position="80"/>
        <end position="115"/>
    </location>
</feature>
<name>A0A1H9E429_9SPIR</name>
<dbReference type="InterPro" id="IPR000962">
    <property type="entry name" value="Znf_DskA_TraR"/>
</dbReference>
<dbReference type="STRING" id="163.SAMN04487775_1057"/>
<feature type="zinc finger region" description="dksA C4-type" evidence="4">
    <location>
        <begin position="85"/>
        <end position="109"/>
    </location>
</feature>
<dbReference type="RefSeq" id="WP_074642008.1">
    <property type="nucleotide sequence ID" value="NZ_AP025286.1"/>
</dbReference>
<dbReference type="SUPFAM" id="SSF57716">
    <property type="entry name" value="Glucocorticoid receptor-like (DNA-binding domain)"/>
    <property type="match status" value="1"/>
</dbReference>
<dbReference type="GO" id="GO:0008270">
    <property type="term" value="F:zinc ion binding"/>
    <property type="evidence" value="ECO:0007669"/>
    <property type="project" value="UniProtKB-KW"/>
</dbReference>
<dbReference type="PANTHER" id="PTHR33823">
    <property type="entry name" value="RNA POLYMERASE-BINDING TRANSCRIPTION FACTOR DKSA-RELATED"/>
    <property type="match status" value="1"/>
</dbReference>
<dbReference type="InterPro" id="IPR037187">
    <property type="entry name" value="DnaK_N"/>
</dbReference>
<evidence type="ECO:0000313" key="6">
    <source>
        <dbReference type="EMBL" id="SEQ20365.1"/>
    </source>
</evidence>
<evidence type="ECO:0000256" key="1">
    <source>
        <dbReference type="ARBA" id="ARBA00022723"/>
    </source>
</evidence>
<keyword evidence="3" id="KW-0862">Zinc</keyword>
<keyword evidence="7" id="KW-1185">Reference proteome</keyword>
<dbReference type="PANTHER" id="PTHR33823:SF4">
    <property type="entry name" value="GENERAL STRESS PROTEIN 16O"/>
    <property type="match status" value="1"/>
</dbReference>
<keyword evidence="1" id="KW-0479">Metal-binding</keyword>
<dbReference type="PROSITE" id="PS51128">
    <property type="entry name" value="ZF_DKSA_2"/>
    <property type="match status" value="1"/>
</dbReference>
<organism evidence="6 7">
    <name type="scientific">Treponema bryantii</name>
    <dbReference type="NCBI Taxonomy" id="163"/>
    <lineage>
        <taxon>Bacteria</taxon>
        <taxon>Pseudomonadati</taxon>
        <taxon>Spirochaetota</taxon>
        <taxon>Spirochaetia</taxon>
        <taxon>Spirochaetales</taxon>
        <taxon>Treponemataceae</taxon>
        <taxon>Treponema</taxon>
    </lineage>
</organism>
<evidence type="ECO:0000313" key="7">
    <source>
        <dbReference type="Proteomes" id="UP000182360"/>
    </source>
</evidence>
<dbReference type="Proteomes" id="UP000182360">
    <property type="component" value="Unassembled WGS sequence"/>
</dbReference>
<dbReference type="SUPFAM" id="SSF109635">
    <property type="entry name" value="DnaK suppressor protein DksA, alpha-hairpin domain"/>
    <property type="match status" value="1"/>
</dbReference>
<dbReference type="AlphaFoldDB" id="A0A1H9E429"/>
<accession>A0A1H9E429</accession>
<dbReference type="Gene3D" id="1.20.120.910">
    <property type="entry name" value="DksA, coiled-coil domain"/>
    <property type="match status" value="1"/>
</dbReference>
<evidence type="ECO:0000256" key="4">
    <source>
        <dbReference type="PROSITE-ProRule" id="PRU00510"/>
    </source>
</evidence>
<evidence type="ECO:0000259" key="5">
    <source>
        <dbReference type="Pfam" id="PF01258"/>
    </source>
</evidence>
<reference evidence="6 7" key="1">
    <citation type="submission" date="2016-10" db="EMBL/GenBank/DDBJ databases">
        <authorList>
            <person name="de Groot N.N."/>
        </authorList>
    </citation>
    <scope>NUCLEOTIDE SEQUENCE [LARGE SCALE GENOMIC DNA]</scope>
    <source>
        <strain evidence="6 7">B25</strain>
    </source>
</reference>
<proteinExistence type="predicted"/>
<evidence type="ECO:0000256" key="2">
    <source>
        <dbReference type="ARBA" id="ARBA00022771"/>
    </source>
</evidence>
<dbReference type="eggNOG" id="COG1734">
    <property type="taxonomic scope" value="Bacteria"/>
</dbReference>
<dbReference type="EMBL" id="FOFU01000003">
    <property type="protein sequence ID" value="SEQ20365.1"/>
    <property type="molecule type" value="Genomic_DNA"/>
</dbReference>
<dbReference type="OrthoDB" id="9811543at2"/>
<protein>
    <submittedName>
        <fullName evidence="6">Transcriptional regulator, TraR/DksA family</fullName>
    </submittedName>
</protein>
<dbReference type="Pfam" id="PF01258">
    <property type="entry name" value="zf-dskA_traR"/>
    <property type="match status" value="1"/>
</dbReference>